<protein>
    <submittedName>
        <fullName evidence="1">Uncharacterized protein</fullName>
    </submittedName>
</protein>
<organism evidence="1">
    <name type="scientific">Amphimedon queenslandica</name>
    <name type="common">Sponge</name>
    <dbReference type="NCBI Taxonomy" id="400682"/>
    <lineage>
        <taxon>Eukaryota</taxon>
        <taxon>Metazoa</taxon>
        <taxon>Porifera</taxon>
        <taxon>Demospongiae</taxon>
        <taxon>Heteroscleromorpha</taxon>
        <taxon>Haplosclerida</taxon>
        <taxon>Niphatidae</taxon>
        <taxon>Amphimedon</taxon>
    </lineage>
</organism>
<dbReference type="InParanoid" id="A0A1X7UET4"/>
<accession>A0A1X7UET4</accession>
<reference evidence="1" key="1">
    <citation type="submission" date="2017-05" db="UniProtKB">
        <authorList>
            <consortium name="EnsemblMetazoa"/>
        </authorList>
    </citation>
    <scope>IDENTIFICATION</scope>
</reference>
<dbReference type="OrthoDB" id="10003658at2759"/>
<dbReference type="AlphaFoldDB" id="A0A1X7UET4"/>
<sequence>MRSPGSNEFENSLTKCNSLKDLREACSSFKEDITNSLKEPKDLLSSIMVHLELKGEKFRVFESATWEILLTIDSSLTRDDTTQKSLEKLQSLSQFISHCCTFHKYSLTIRKCGEEGCTVCRPVKMSSQVFS</sequence>
<proteinExistence type="predicted"/>
<evidence type="ECO:0000313" key="1">
    <source>
        <dbReference type="EnsemblMetazoa" id="Aqu2.1.26474_001"/>
    </source>
</evidence>
<dbReference type="EnsemblMetazoa" id="Aqu2.1.26474_001">
    <property type="protein sequence ID" value="Aqu2.1.26474_001"/>
    <property type="gene ID" value="Aqu2.1.26474"/>
</dbReference>
<name>A0A1X7UET4_AMPQE</name>